<dbReference type="GeneTree" id="ENSGT00940000161387"/>
<evidence type="ECO:0000313" key="4">
    <source>
        <dbReference type="Proteomes" id="UP000008672"/>
    </source>
</evidence>
<dbReference type="GO" id="GO:0006611">
    <property type="term" value="P:protein export from nucleus"/>
    <property type="evidence" value="ECO:0007669"/>
    <property type="project" value="TreeGrafter"/>
</dbReference>
<reference evidence="3" key="2">
    <citation type="submission" date="2025-08" db="UniProtKB">
        <authorList>
            <consortium name="Ensembl"/>
        </authorList>
    </citation>
    <scope>IDENTIFICATION</scope>
</reference>
<dbReference type="PANTHER" id="PTHR23138:SF88">
    <property type="entry name" value="RAN-BINDING PROTEIN 3-LIKE"/>
    <property type="match status" value="1"/>
</dbReference>
<dbReference type="Bgee" id="ENSLACG00000010130">
    <property type="expression patterns" value="Expressed in post-anal tail muscle and 4 other cell types or tissues"/>
</dbReference>
<gene>
    <name evidence="3" type="primary">RANBP3L</name>
</gene>
<dbReference type="AlphaFoldDB" id="H3APE3"/>
<name>H3APE3_LATCH</name>
<dbReference type="InParanoid" id="H3APE3"/>
<organism evidence="3 4">
    <name type="scientific">Latimeria chalumnae</name>
    <name type="common">Coelacanth</name>
    <dbReference type="NCBI Taxonomy" id="7897"/>
    <lineage>
        <taxon>Eukaryota</taxon>
        <taxon>Metazoa</taxon>
        <taxon>Chordata</taxon>
        <taxon>Craniata</taxon>
        <taxon>Vertebrata</taxon>
        <taxon>Euteleostomi</taxon>
        <taxon>Coelacanthiformes</taxon>
        <taxon>Coelacanthidae</taxon>
        <taxon>Latimeria</taxon>
    </lineage>
</organism>
<dbReference type="InterPro" id="IPR011993">
    <property type="entry name" value="PH-like_dom_sf"/>
</dbReference>
<feature type="domain" description="RanBD1" evidence="2">
    <location>
        <begin position="232"/>
        <end position="311"/>
    </location>
</feature>
<protein>
    <submittedName>
        <fullName evidence="3">RAN binding protein 3 like</fullName>
    </submittedName>
</protein>
<dbReference type="EMBL" id="AFYH01113086">
    <property type="status" value="NOT_ANNOTATED_CDS"/>
    <property type="molecule type" value="Genomic_DNA"/>
</dbReference>
<dbReference type="PROSITE" id="PS50196">
    <property type="entry name" value="RANBD1"/>
    <property type="match status" value="1"/>
</dbReference>
<dbReference type="EMBL" id="AFYH01113089">
    <property type="status" value="NOT_ANNOTATED_CDS"/>
    <property type="molecule type" value="Genomic_DNA"/>
</dbReference>
<dbReference type="InterPro" id="IPR000156">
    <property type="entry name" value="Ran_bind_dom"/>
</dbReference>
<dbReference type="EMBL" id="AFYH01113090">
    <property type="status" value="NOT_ANNOTATED_CDS"/>
    <property type="molecule type" value="Genomic_DNA"/>
</dbReference>
<evidence type="ECO:0000313" key="3">
    <source>
        <dbReference type="Ensembl" id="ENSLACP00000011514.1"/>
    </source>
</evidence>
<evidence type="ECO:0000256" key="1">
    <source>
        <dbReference type="SAM" id="MobiDB-lite"/>
    </source>
</evidence>
<dbReference type="FunCoup" id="H3APE3">
    <property type="interactions" value="13"/>
</dbReference>
<dbReference type="eggNOG" id="KOG0866">
    <property type="taxonomic scope" value="Eukaryota"/>
</dbReference>
<dbReference type="CDD" id="cd13180">
    <property type="entry name" value="RanBD_RanBP3"/>
    <property type="match status" value="1"/>
</dbReference>
<evidence type="ECO:0000259" key="2">
    <source>
        <dbReference type="PROSITE" id="PS50196"/>
    </source>
</evidence>
<dbReference type="HOGENOM" id="CLU_046714_0_0_1"/>
<dbReference type="SUPFAM" id="SSF50729">
    <property type="entry name" value="PH domain-like"/>
    <property type="match status" value="1"/>
</dbReference>
<dbReference type="STRING" id="7897.ENSLACP00000011514"/>
<dbReference type="OMA" id="NTKLYPH"/>
<reference evidence="3" key="3">
    <citation type="submission" date="2025-09" db="UniProtKB">
        <authorList>
            <consortium name="Ensembl"/>
        </authorList>
    </citation>
    <scope>IDENTIFICATION</scope>
</reference>
<dbReference type="EMBL" id="AFYH01113087">
    <property type="status" value="NOT_ANNOTATED_CDS"/>
    <property type="molecule type" value="Genomic_DNA"/>
</dbReference>
<dbReference type="Proteomes" id="UP000008672">
    <property type="component" value="Unassembled WGS sequence"/>
</dbReference>
<dbReference type="EMBL" id="AFYH01113088">
    <property type="status" value="NOT_ANNOTATED_CDS"/>
    <property type="molecule type" value="Genomic_DNA"/>
</dbReference>
<accession>H3APE3</accession>
<dbReference type="PANTHER" id="PTHR23138">
    <property type="entry name" value="RAN BINDING PROTEIN"/>
    <property type="match status" value="1"/>
</dbReference>
<feature type="region of interest" description="Disordered" evidence="1">
    <location>
        <begin position="364"/>
        <end position="386"/>
    </location>
</feature>
<dbReference type="Pfam" id="PF00638">
    <property type="entry name" value="Ran_BP1"/>
    <property type="match status" value="1"/>
</dbReference>
<dbReference type="SMART" id="SM00160">
    <property type="entry name" value="RanBD"/>
    <property type="match status" value="1"/>
</dbReference>
<dbReference type="Gene3D" id="2.30.29.30">
    <property type="entry name" value="Pleckstrin-homology domain (PH domain)/Phosphotyrosine-binding domain (PTB)"/>
    <property type="match status" value="1"/>
</dbReference>
<dbReference type="Ensembl" id="ENSLACT00000011602.1">
    <property type="protein sequence ID" value="ENSLACP00000011514.1"/>
    <property type="gene ID" value="ENSLACG00000010130.1"/>
</dbReference>
<dbReference type="InterPro" id="IPR045255">
    <property type="entry name" value="RanBP1-like"/>
</dbReference>
<proteinExistence type="predicted"/>
<keyword evidence="4" id="KW-1185">Reference proteome</keyword>
<sequence length="414" mass="46303">VCAAKRGRSSSFTFSQSLTAAVLNADCHDRRARSSSFTFLPTFPPSQPVERNNFFMPSTLCNMNADSTDLETGRITQDLGRNIIRSAVLQPPEPRIIVQPTAYKKELEPYENVFTAFQRDEKTKESKTSKDNSITSSLFSYLDKARNCKNEEMAVADNITSDFVFGENMSERVLKTTPTHIHIHIHTCTHKHAKNPSKDLLYFFKKQASPVRKPTLMESAATYTAAAGGKCLLERIEVITGEEAESNVLQLNCKSYHKLNESSYLSAGGVLRLNDMVKRENGALQSRLVVRSQGSLRLILNTKLWAQMQINKANRKSLCITATDIEDQSVKVFLIQASAKDILRLYAAIHHRLVALRITVEHDAESSLTEPESEPGTADKINDSEDEEDVRLTRMCYSGSGHSGWMCNESVVCI</sequence>
<reference evidence="4" key="1">
    <citation type="submission" date="2011-08" db="EMBL/GenBank/DDBJ databases">
        <title>The draft genome of Latimeria chalumnae.</title>
        <authorList>
            <person name="Di Palma F."/>
            <person name="Alfoldi J."/>
            <person name="Johnson J."/>
            <person name="Berlin A."/>
            <person name="Gnerre S."/>
            <person name="Jaffe D."/>
            <person name="MacCallum I."/>
            <person name="Young S."/>
            <person name="Walker B.J."/>
            <person name="Lander E."/>
            <person name="Lindblad-Toh K."/>
        </authorList>
    </citation>
    <scope>NUCLEOTIDE SEQUENCE [LARGE SCALE GENOMIC DNA]</scope>
    <source>
        <strain evidence="4">Wild caught</strain>
    </source>
</reference>